<keyword evidence="2" id="KW-0472">Membrane</keyword>
<feature type="region of interest" description="Disordered" evidence="1">
    <location>
        <begin position="116"/>
        <end position="198"/>
    </location>
</feature>
<dbReference type="AlphaFoldDB" id="A0A2K1QKR9"/>
<feature type="compositionally biased region" description="Basic and acidic residues" evidence="1">
    <location>
        <begin position="146"/>
        <end position="164"/>
    </location>
</feature>
<reference evidence="3 4" key="1">
    <citation type="submission" date="2017-06" db="EMBL/GenBank/DDBJ databases">
        <title>Draft genome sequence of a variant of Elsinoe murrayae.</title>
        <authorList>
            <person name="Cheng Q."/>
        </authorList>
    </citation>
    <scope>NUCLEOTIDE SEQUENCE [LARGE SCALE GENOMIC DNA]</scope>
    <source>
        <strain evidence="3 4">CQ-2017a</strain>
    </source>
</reference>
<proteinExistence type="predicted"/>
<evidence type="ECO:0000313" key="3">
    <source>
        <dbReference type="EMBL" id="PNS15480.1"/>
    </source>
</evidence>
<organism evidence="3 4">
    <name type="scientific">Sphaceloma murrayae</name>
    <dbReference type="NCBI Taxonomy" id="2082308"/>
    <lineage>
        <taxon>Eukaryota</taxon>
        <taxon>Fungi</taxon>
        <taxon>Dikarya</taxon>
        <taxon>Ascomycota</taxon>
        <taxon>Pezizomycotina</taxon>
        <taxon>Dothideomycetes</taxon>
        <taxon>Dothideomycetidae</taxon>
        <taxon>Myriangiales</taxon>
        <taxon>Elsinoaceae</taxon>
        <taxon>Sphaceloma</taxon>
    </lineage>
</organism>
<keyword evidence="4" id="KW-1185">Reference proteome</keyword>
<feature type="transmembrane region" description="Helical" evidence="2">
    <location>
        <begin position="44"/>
        <end position="64"/>
    </location>
</feature>
<dbReference type="InParanoid" id="A0A2K1QKR9"/>
<feature type="compositionally biased region" description="Acidic residues" evidence="1">
    <location>
        <begin position="188"/>
        <end position="198"/>
    </location>
</feature>
<dbReference type="OrthoDB" id="4502894at2759"/>
<name>A0A2K1QKR9_9PEZI</name>
<comment type="caution">
    <text evidence="3">The sequence shown here is derived from an EMBL/GenBank/DDBJ whole genome shotgun (WGS) entry which is preliminary data.</text>
</comment>
<evidence type="ECO:0000256" key="1">
    <source>
        <dbReference type="SAM" id="MobiDB-lite"/>
    </source>
</evidence>
<feature type="transmembrane region" description="Helical" evidence="2">
    <location>
        <begin position="76"/>
        <end position="101"/>
    </location>
</feature>
<dbReference type="EMBL" id="NKHZ01000070">
    <property type="protein sequence ID" value="PNS15480.1"/>
    <property type="molecule type" value="Genomic_DNA"/>
</dbReference>
<keyword evidence="2" id="KW-1133">Transmembrane helix</keyword>
<protein>
    <submittedName>
        <fullName evidence="3">Serine/threonine-protein kinase ppk18</fullName>
    </submittedName>
</protein>
<evidence type="ECO:0000313" key="4">
    <source>
        <dbReference type="Proteomes" id="UP000243797"/>
    </source>
</evidence>
<evidence type="ECO:0000256" key="2">
    <source>
        <dbReference type="SAM" id="Phobius"/>
    </source>
</evidence>
<feature type="transmembrane region" description="Helical" evidence="2">
    <location>
        <begin position="12"/>
        <end position="37"/>
    </location>
</feature>
<keyword evidence="3" id="KW-0808">Transferase</keyword>
<keyword evidence="3" id="KW-0418">Kinase</keyword>
<gene>
    <name evidence="3" type="ORF">CAC42_739</name>
</gene>
<dbReference type="Proteomes" id="UP000243797">
    <property type="component" value="Unassembled WGS sequence"/>
</dbReference>
<sequence>MNPYVALAITVLYWILFPLYWIAYYLLQAIIAVLLLFVNPVSSVVLFVAQPLIFLAVFVSQLAYLPIDLIRRLETIYIYLAVGGLVGVIAGLFIHGASSFLSNALGLRPRRLVRGPNAREHRQARRRKAEALDRSSPPTPPATTVEKPDTTIKVEKAVEQDRMRLSALPKLTLQGPSPKGKRSLYDQTMEEDADSDLH</sequence>
<dbReference type="GO" id="GO:0016301">
    <property type="term" value="F:kinase activity"/>
    <property type="evidence" value="ECO:0007669"/>
    <property type="project" value="UniProtKB-KW"/>
</dbReference>
<keyword evidence="2" id="KW-0812">Transmembrane</keyword>
<accession>A0A2K1QKR9</accession>